<keyword evidence="4" id="KW-0812">Transmembrane</keyword>
<dbReference type="InterPro" id="IPR003594">
    <property type="entry name" value="HATPase_dom"/>
</dbReference>
<dbReference type="InterPro" id="IPR011712">
    <property type="entry name" value="Sig_transdc_His_kin_sub3_dim/P"/>
</dbReference>
<dbReference type="CDD" id="cd16917">
    <property type="entry name" value="HATPase_UhpB-NarQ-NarX-like"/>
    <property type="match status" value="1"/>
</dbReference>
<dbReference type="Pfam" id="PF02518">
    <property type="entry name" value="HATPase_c"/>
    <property type="match status" value="1"/>
</dbReference>
<dbReference type="PANTHER" id="PTHR24421">
    <property type="entry name" value="NITRATE/NITRITE SENSOR PROTEIN NARX-RELATED"/>
    <property type="match status" value="1"/>
</dbReference>
<evidence type="ECO:0000256" key="1">
    <source>
        <dbReference type="ARBA" id="ARBA00022679"/>
    </source>
</evidence>
<dbReference type="GO" id="GO:0046983">
    <property type="term" value="F:protein dimerization activity"/>
    <property type="evidence" value="ECO:0007669"/>
    <property type="project" value="InterPro"/>
</dbReference>
<feature type="domain" description="Histidine kinase/HSP90-like ATPase" evidence="5">
    <location>
        <begin position="318"/>
        <end position="402"/>
    </location>
</feature>
<dbReference type="Proteomes" id="UP000019489">
    <property type="component" value="Unassembled WGS sequence"/>
</dbReference>
<evidence type="ECO:0000259" key="5">
    <source>
        <dbReference type="Pfam" id="PF02518"/>
    </source>
</evidence>
<keyword evidence="3" id="KW-0902">Two-component regulatory system</keyword>
<protein>
    <submittedName>
        <fullName evidence="7">Histidine kinase</fullName>
    </submittedName>
</protein>
<keyword evidence="8" id="KW-1185">Reference proteome</keyword>
<dbReference type="Gene3D" id="3.30.565.10">
    <property type="entry name" value="Histidine kinase-like ATPase, C-terminal domain"/>
    <property type="match status" value="1"/>
</dbReference>
<feature type="transmembrane region" description="Helical" evidence="4">
    <location>
        <begin position="161"/>
        <end position="184"/>
    </location>
</feature>
<dbReference type="GO" id="GO:0000155">
    <property type="term" value="F:phosphorelay sensor kinase activity"/>
    <property type="evidence" value="ECO:0007669"/>
    <property type="project" value="InterPro"/>
</dbReference>
<dbReference type="AlphaFoldDB" id="W9G2R9"/>
<evidence type="ECO:0000256" key="4">
    <source>
        <dbReference type="SAM" id="Phobius"/>
    </source>
</evidence>
<keyword evidence="1" id="KW-0808">Transferase</keyword>
<reference evidence="7 8" key="1">
    <citation type="submission" date="2013-08" db="EMBL/GenBank/DDBJ databases">
        <title>Intrasporangium oryzae NRRL B-24470.</title>
        <authorList>
            <person name="Liu H."/>
            <person name="Wang G."/>
        </authorList>
    </citation>
    <scope>NUCLEOTIDE SEQUENCE [LARGE SCALE GENOMIC DNA]</scope>
    <source>
        <strain evidence="7 8">NRRL B-24470</strain>
    </source>
</reference>
<name>W9G2R9_9MICO</name>
<gene>
    <name evidence="7" type="ORF">N865_15655</name>
</gene>
<dbReference type="STRING" id="1386089.N865_15655"/>
<evidence type="ECO:0000313" key="7">
    <source>
        <dbReference type="EMBL" id="EWT00416.1"/>
    </source>
</evidence>
<evidence type="ECO:0000259" key="6">
    <source>
        <dbReference type="Pfam" id="PF07730"/>
    </source>
</evidence>
<dbReference type="SUPFAM" id="SSF55874">
    <property type="entry name" value="ATPase domain of HSP90 chaperone/DNA topoisomerase II/histidine kinase"/>
    <property type="match status" value="1"/>
</dbReference>
<keyword evidence="4" id="KW-0472">Membrane</keyword>
<dbReference type="RefSeq" id="WP_051510800.1">
    <property type="nucleotide sequence ID" value="NZ_AWSA01000043.1"/>
</dbReference>
<dbReference type="Pfam" id="PF07730">
    <property type="entry name" value="HisKA_3"/>
    <property type="match status" value="1"/>
</dbReference>
<dbReference type="Gene3D" id="1.20.5.1930">
    <property type="match status" value="1"/>
</dbReference>
<dbReference type="GO" id="GO:0016020">
    <property type="term" value="C:membrane"/>
    <property type="evidence" value="ECO:0007669"/>
    <property type="project" value="InterPro"/>
</dbReference>
<evidence type="ECO:0000256" key="3">
    <source>
        <dbReference type="ARBA" id="ARBA00023012"/>
    </source>
</evidence>
<dbReference type="eggNOG" id="COG4585">
    <property type="taxonomic scope" value="Bacteria"/>
</dbReference>
<dbReference type="EMBL" id="AWSA01000043">
    <property type="protein sequence ID" value="EWT00416.1"/>
    <property type="molecule type" value="Genomic_DNA"/>
</dbReference>
<evidence type="ECO:0000313" key="8">
    <source>
        <dbReference type="Proteomes" id="UP000019489"/>
    </source>
</evidence>
<keyword evidence="4" id="KW-1133">Transmembrane helix</keyword>
<accession>W9G2R9</accession>
<evidence type="ECO:0000256" key="2">
    <source>
        <dbReference type="ARBA" id="ARBA00022777"/>
    </source>
</evidence>
<dbReference type="InterPro" id="IPR050482">
    <property type="entry name" value="Sensor_HK_TwoCompSys"/>
</dbReference>
<feature type="domain" description="Signal transduction histidine kinase subgroup 3 dimerisation and phosphoacceptor" evidence="6">
    <location>
        <begin position="208"/>
        <end position="273"/>
    </location>
</feature>
<organism evidence="7 8">
    <name type="scientific">Intrasporangium oryzae NRRL B-24470</name>
    <dbReference type="NCBI Taxonomy" id="1386089"/>
    <lineage>
        <taxon>Bacteria</taxon>
        <taxon>Bacillati</taxon>
        <taxon>Actinomycetota</taxon>
        <taxon>Actinomycetes</taxon>
        <taxon>Micrococcales</taxon>
        <taxon>Intrasporangiaceae</taxon>
        <taxon>Intrasporangium</taxon>
    </lineage>
</organism>
<keyword evidence="2 7" id="KW-0418">Kinase</keyword>
<sequence length="411" mass="43766">MAVVLVARALSADIALHEASLRGGTFARNVAAPFVDTAVRAGDAAASKGLVTVVESRLRDGSIVHVKLWSSDGKVIWSDEKDLIGRKFTMDEEIVALFGTSNVVADISDLSKVENVEERGAGRLLEVYAGAVDADQHPVVIESYWSTDRLDSDQSLILGRLTALAVGSMLILTLFVLPLALSLARRVERAQAERSAMLRHALAASDLERRRMAEDLHDGLIQDLSALGYALPVILDELPPEAHEAREVVEVVRPALAKDIASLRGLVTDLYPADPSREGLIAALGVLSTRAHASGVTVSVDVAPEFDGVSKEAIQLSYRVLREGLRNVLKHAHASRADLVAAVEGEEAVVTVTDDGVGPTAEPAAAGHLGLRLLEDTLADIGGELSLEDREGGGTRLVARFPPGFSSDWQP</sequence>
<comment type="caution">
    <text evidence="7">The sequence shown here is derived from an EMBL/GenBank/DDBJ whole genome shotgun (WGS) entry which is preliminary data.</text>
</comment>
<dbReference type="InterPro" id="IPR036890">
    <property type="entry name" value="HATPase_C_sf"/>
</dbReference>
<proteinExistence type="predicted"/>